<comment type="similarity">
    <text evidence="1">Belongs to the proteasome subunit p55 family.</text>
</comment>
<dbReference type="Pfam" id="PF18098">
    <property type="entry name" value="RPN5_C"/>
    <property type="match status" value="1"/>
</dbReference>
<sequence length="521" mass="59527">MSFQRKQEKDFTPEVKELTPEVEKLASSGKLNEAIDKISALEKQTRNASDMPSTAALLQLLVRLCWEQGDLEALNTQLHIMSKKHGQLKEAVVRMVDEAIPYLAELKKKKEAGAYKGKPDEWLRLLTTIRDITEGKIYLELQRARLTVMLAEYHEALSHTAPKASSSIKTDQEEEKAAAGDDDKEKKKEPVTAEDHLNAAADLMSDIQIETYSSMDKREKTEFILEQMRLESLRGNWSKVRVGSRKINRVYLKEPESSDLKLRYYDLIVQLALQDDNYLEVCNAYQAVWDTAEVKADAERELNVIENIIMYVVLAAYSNEQNDMLHKLYAMPELEKAPLHYQLLKCFVTRELMRWPGIEQLYGPALRKTPVFAPDSELGKKTGQSLQLQKAGTDPSQSPGDARWKQLHSRVIEHNIRVIEQYYSRITMARLCQLLDLGEAQAEKTLCKLINDKTVYGKIDRPKGVICFKKPMKTNQTLNVWSNDISKMLELVEKTSHLVSKEYAMHEANQAQAGKRKAVKA</sequence>
<evidence type="ECO:0000313" key="6">
    <source>
        <dbReference type="Proteomes" id="UP000002748"/>
    </source>
</evidence>
<dbReference type="GO" id="GO:0005737">
    <property type="term" value="C:cytoplasm"/>
    <property type="evidence" value="ECO:0007669"/>
    <property type="project" value="TreeGrafter"/>
</dbReference>
<dbReference type="InterPro" id="IPR036388">
    <property type="entry name" value="WH-like_DNA-bd_sf"/>
</dbReference>
<gene>
    <name evidence="5" type="ORF">A1Q1_01237</name>
</gene>
<reference evidence="5 6" key="1">
    <citation type="journal article" date="2012" name="Eukaryot. Cell">
        <title>Draft genome sequence of CBS 2479, the standard type strain of Trichosporon asahii.</title>
        <authorList>
            <person name="Yang R.Y."/>
            <person name="Li H.T."/>
            <person name="Zhu H."/>
            <person name="Zhou G.P."/>
            <person name="Wang M."/>
            <person name="Wang L."/>
        </authorList>
    </citation>
    <scope>NUCLEOTIDE SEQUENCE [LARGE SCALE GENOMIC DNA]</scope>
    <source>
        <strain evidence="6">ATCC 90039 / CBS 2479 / JCM 2466 / KCTC 7840 / NCYC 2677 / UAMH 7654</strain>
    </source>
</reference>
<evidence type="ECO:0000256" key="1">
    <source>
        <dbReference type="ARBA" id="ARBA00006397"/>
    </source>
</evidence>
<dbReference type="SMART" id="SM00088">
    <property type="entry name" value="PINT"/>
    <property type="match status" value="1"/>
</dbReference>
<dbReference type="OrthoDB" id="268763at2759"/>
<comment type="caution">
    <text evidence="5">The sequence shown here is derived from an EMBL/GenBank/DDBJ whole genome shotgun (WGS) entry which is preliminary data.</text>
</comment>
<dbReference type="PROSITE" id="PS50250">
    <property type="entry name" value="PCI"/>
    <property type="match status" value="1"/>
</dbReference>
<dbReference type="GeneID" id="25984751"/>
<keyword evidence="2 5" id="KW-0647">Proteasome</keyword>
<feature type="region of interest" description="Disordered" evidence="3">
    <location>
        <begin position="161"/>
        <end position="190"/>
    </location>
</feature>
<dbReference type="GO" id="GO:0008541">
    <property type="term" value="C:proteasome regulatory particle, lid subcomplex"/>
    <property type="evidence" value="ECO:0007669"/>
    <property type="project" value="TreeGrafter"/>
</dbReference>
<evidence type="ECO:0000313" key="5">
    <source>
        <dbReference type="EMBL" id="EJT49608.1"/>
    </source>
</evidence>
<dbReference type="InterPro" id="IPR036390">
    <property type="entry name" value="WH_DNA-bd_sf"/>
</dbReference>
<evidence type="ECO:0000256" key="3">
    <source>
        <dbReference type="SAM" id="MobiDB-lite"/>
    </source>
</evidence>
<feature type="compositionally biased region" description="Basic and acidic residues" evidence="3">
    <location>
        <begin position="175"/>
        <end position="190"/>
    </location>
</feature>
<feature type="compositionally biased region" description="Polar residues" evidence="3">
    <location>
        <begin position="382"/>
        <end position="399"/>
    </location>
</feature>
<dbReference type="InterPro" id="IPR040134">
    <property type="entry name" value="PSMD12/CSN4"/>
</dbReference>
<accession>J5QXG4</accession>
<dbReference type="EMBL" id="ALBS01000165">
    <property type="protein sequence ID" value="EJT49608.1"/>
    <property type="molecule type" value="Genomic_DNA"/>
</dbReference>
<feature type="domain" description="PCI" evidence="4">
    <location>
        <begin position="306"/>
        <end position="473"/>
    </location>
</feature>
<organism evidence="5 6">
    <name type="scientific">Trichosporon asahii var. asahii (strain ATCC 90039 / CBS 2479 / JCM 2466 / KCTC 7840 / NBRC 103889/ NCYC 2677 / UAMH 7654)</name>
    <name type="common">Yeast</name>
    <dbReference type="NCBI Taxonomy" id="1186058"/>
    <lineage>
        <taxon>Eukaryota</taxon>
        <taxon>Fungi</taxon>
        <taxon>Dikarya</taxon>
        <taxon>Basidiomycota</taxon>
        <taxon>Agaricomycotina</taxon>
        <taxon>Tremellomycetes</taxon>
        <taxon>Trichosporonales</taxon>
        <taxon>Trichosporonaceae</taxon>
        <taxon>Trichosporon</taxon>
    </lineage>
</organism>
<evidence type="ECO:0000256" key="2">
    <source>
        <dbReference type="ARBA" id="ARBA00022942"/>
    </source>
</evidence>
<proteinExistence type="inferred from homology"/>
<dbReference type="PANTHER" id="PTHR10855">
    <property type="entry name" value="26S PROTEASOME NON-ATPASE REGULATORY SUBUNIT 12/COP9 SIGNALOSOME COMPLEX SUBUNIT 4"/>
    <property type="match status" value="1"/>
</dbReference>
<dbReference type="Pfam" id="PF01399">
    <property type="entry name" value="PCI"/>
    <property type="match status" value="1"/>
</dbReference>
<dbReference type="InterPro" id="IPR040896">
    <property type="entry name" value="RPN5_C"/>
</dbReference>
<dbReference type="InterPro" id="IPR000717">
    <property type="entry name" value="PCI_dom"/>
</dbReference>
<dbReference type="SUPFAM" id="SSF46785">
    <property type="entry name" value="Winged helix' DNA-binding domain"/>
    <property type="match status" value="1"/>
</dbReference>
<feature type="region of interest" description="Disordered" evidence="3">
    <location>
        <begin position="377"/>
        <end position="402"/>
    </location>
</feature>
<dbReference type="Proteomes" id="UP000002748">
    <property type="component" value="Unassembled WGS sequence"/>
</dbReference>
<dbReference type="RefSeq" id="XP_014179785.1">
    <property type="nucleotide sequence ID" value="XM_014324310.1"/>
</dbReference>
<dbReference type="GO" id="GO:0005634">
    <property type="term" value="C:nucleus"/>
    <property type="evidence" value="ECO:0007669"/>
    <property type="project" value="UniProtKB-ARBA"/>
</dbReference>
<protein>
    <submittedName>
        <fullName evidence="5">26S proteasome non-ATPase regulatory subunit 12</fullName>
    </submittedName>
</protein>
<name>J5QXG4_TRIAS</name>
<dbReference type="VEuPathDB" id="FungiDB:A1Q1_01237"/>
<dbReference type="KEGG" id="tasa:A1Q1_01237"/>
<dbReference type="HOGENOM" id="CLU_033860_2_0_1"/>
<evidence type="ECO:0000259" key="4">
    <source>
        <dbReference type="PROSITE" id="PS50250"/>
    </source>
</evidence>
<dbReference type="Gene3D" id="1.10.10.10">
    <property type="entry name" value="Winged helix-like DNA-binding domain superfamily/Winged helix DNA-binding domain"/>
    <property type="match status" value="1"/>
</dbReference>
<dbReference type="InterPro" id="IPR054559">
    <property type="entry name" value="PSMD12-CSN4-like_N"/>
</dbReference>
<dbReference type="FunFam" id="1.10.10.10:FF:000070">
    <property type="entry name" value="26S proteasome non-ATPase regulatory subunit 12"/>
    <property type="match status" value="1"/>
</dbReference>
<dbReference type="Pfam" id="PF22241">
    <property type="entry name" value="PSMD12-CSN4_N"/>
    <property type="match status" value="1"/>
</dbReference>
<dbReference type="PANTHER" id="PTHR10855:SF1">
    <property type="entry name" value="26S PROTEASOME NON-ATPASE REGULATORY SUBUNIT 12"/>
    <property type="match status" value="1"/>
</dbReference>
<dbReference type="AlphaFoldDB" id="J5QXG4"/>